<evidence type="ECO:0000313" key="5">
    <source>
        <dbReference type="Proteomes" id="UP000268535"/>
    </source>
</evidence>
<dbReference type="GO" id="GO:0008270">
    <property type="term" value="F:zinc ion binding"/>
    <property type="evidence" value="ECO:0007669"/>
    <property type="project" value="UniProtKB-KW"/>
</dbReference>
<evidence type="ECO:0000256" key="2">
    <source>
        <dbReference type="SAM" id="MobiDB-lite"/>
    </source>
</evidence>
<accession>A0A4P9WWD5</accession>
<keyword evidence="1" id="KW-0862">Zinc</keyword>
<dbReference type="Proteomes" id="UP000268535">
    <property type="component" value="Unassembled WGS sequence"/>
</dbReference>
<feature type="region of interest" description="Disordered" evidence="2">
    <location>
        <begin position="30"/>
        <end position="84"/>
    </location>
</feature>
<name>A0A4P9WWD5_9FUNG</name>
<evidence type="ECO:0000256" key="1">
    <source>
        <dbReference type="PROSITE-ProRule" id="PRU00047"/>
    </source>
</evidence>
<gene>
    <name evidence="4" type="ORF">CAUPRSCDRAFT_11467</name>
</gene>
<dbReference type="Pfam" id="PF00098">
    <property type="entry name" value="zf-CCHC"/>
    <property type="match status" value="1"/>
</dbReference>
<proteinExistence type="predicted"/>
<keyword evidence="1" id="KW-0479">Metal-binding</keyword>
<dbReference type="AlphaFoldDB" id="A0A4P9WWD5"/>
<dbReference type="InterPro" id="IPR001878">
    <property type="entry name" value="Znf_CCHC"/>
</dbReference>
<dbReference type="GO" id="GO:0003676">
    <property type="term" value="F:nucleic acid binding"/>
    <property type="evidence" value="ECO:0007669"/>
    <property type="project" value="InterPro"/>
</dbReference>
<organism evidence="4 5">
    <name type="scientific">Caulochytrium protostelioides</name>
    <dbReference type="NCBI Taxonomy" id="1555241"/>
    <lineage>
        <taxon>Eukaryota</taxon>
        <taxon>Fungi</taxon>
        <taxon>Fungi incertae sedis</taxon>
        <taxon>Chytridiomycota</taxon>
        <taxon>Chytridiomycota incertae sedis</taxon>
        <taxon>Chytridiomycetes</taxon>
        <taxon>Caulochytriales</taxon>
        <taxon>Caulochytriaceae</taxon>
        <taxon>Caulochytrium</taxon>
    </lineage>
</organism>
<evidence type="ECO:0000313" key="4">
    <source>
        <dbReference type="EMBL" id="RKO96835.1"/>
    </source>
</evidence>
<dbReference type="SUPFAM" id="SSF57756">
    <property type="entry name" value="Retrovirus zinc finger-like domains"/>
    <property type="match status" value="1"/>
</dbReference>
<reference evidence="5" key="1">
    <citation type="journal article" date="2018" name="Nat. Microbiol.">
        <title>Leveraging single-cell genomics to expand the fungal tree of life.</title>
        <authorList>
            <person name="Ahrendt S.R."/>
            <person name="Quandt C.A."/>
            <person name="Ciobanu D."/>
            <person name="Clum A."/>
            <person name="Salamov A."/>
            <person name="Andreopoulos B."/>
            <person name="Cheng J.F."/>
            <person name="Woyke T."/>
            <person name="Pelin A."/>
            <person name="Henrissat B."/>
            <person name="Reynolds N.K."/>
            <person name="Benny G.L."/>
            <person name="Smith M.E."/>
            <person name="James T.Y."/>
            <person name="Grigoriev I.V."/>
        </authorList>
    </citation>
    <scope>NUCLEOTIDE SEQUENCE [LARGE SCALE GENOMIC DNA]</scope>
    <source>
        <strain evidence="5">ATCC 52028</strain>
    </source>
</reference>
<dbReference type="SMART" id="SM00343">
    <property type="entry name" value="ZnF_C2HC"/>
    <property type="match status" value="1"/>
</dbReference>
<feature type="domain" description="CCHC-type" evidence="3">
    <location>
        <begin position="93"/>
        <end position="109"/>
    </location>
</feature>
<feature type="compositionally biased region" description="Pro residues" evidence="2">
    <location>
        <begin position="36"/>
        <end position="48"/>
    </location>
</feature>
<dbReference type="PROSITE" id="PS50158">
    <property type="entry name" value="ZF_CCHC"/>
    <property type="match status" value="1"/>
</dbReference>
<keyword evidence="1" id="KW-0863">Zinc-finger</keyword>
<evidence type="ECO:0000259" key="3">
    <source>
        <dbReference type="PROSITE" id="PS50158"/>
    </source>
</evidence>
<sequence>MCASTSRRLNKSKTLAEAKEAAITVDEGIFSRNFPPHFPPRHVPPPGMPQRSGPSHFSRPFTPSSSMRRPAPAPPPFPSPMEFNAINAGQPPRCWSCGQMGHIARMCPRARQMPRPTAFTCST</sequence>
<dbReference type="Gene3D" id="4.10.60.10">
    <property type="entry name" value="Zinc finger, CCHC-type"/>
    <property type="match status" value="1"/>
</dbReference>
<protein>
    <recommendedName>
        <fullName evidence="3">CCHC-type domain-containing protein</fullName>
    </recommendedName>
</protein>
<dbReference type="EMBL" id="ML009581">
    <property type="protein sequence ID" value="RKO96835.1"/>
    <property type="molecule type" value="Genomic_DNA"/>
</dbReference>
<dbReference type="InterPro" id="IPR036875">
    <property type="entry name" value="Znf_CCHC_sf"/>
</dbReference>